<keyword evidence="5" id="KW-0539">Nucleus</keyword>
<sequence length="1010" mass="111856">MRTTLALAAVLAGTVAQAASTLFWGGTIIAFDSDNESLRVIRNGSLLVVDDRIAAVHDDSQSPYNSVPADTVKIDVTGQIITPGFIDTHRHSWQTAYKTIGSNTTLLEYFSRYGEYAAASSYRPEDVYLGQLMGLYEALDGGVTTLLDHAHHTWSNATAYAGLNATVESGARVFWSYAFHNISSLNYTIPQQIPNFREIAESGIFDNTTTELGIAFDSWGPNPDVAEAEQIVHLAHQYNVSVVTTHCLSGPWGFNNLPEDVQRFDMLNGTIPVVFSHASFITAQGAELLRSTNQYISITPESEMHYGHTHPHSYMLQDQAALGVDTHFTYSGDILTQARLWLQSVRYYFSWGVLQDWGLPSRNPMSANQAFKLATRAGGLALRRPDLGVIQVGAKADLVVWNARKSLSMVGWTDPVAAVILHANAGDVLDVMTGPPSPSQSHDSPDQPVIRPGITVDTVCKGLGISRDVYTYLIKSYFSNMTTFTLFKPNGIEAKFALMRSPVEAEALVATIFAFSARFHSSDRDPSRIAECPTPSYFAAIASRRLQDALDSYEDTTPPFHLLQAMVLDVFYNIFKSLRSKSWRYLGQAIRLGYDLKLHLLDIHSVDSDGDKTDRDLERWSLLEERRRAWWALWELDVFASTIRRLPLAIDWTQNFTWLPAPDACWLQGVYKQSCFLAPDPGQRWKNMSRVVNTSAKAWLIVVTSLMHDAQQLVYNPLPVSESSSFQSKKDNLAIIANALYCTTSSMPRELVYEGQALDFDTKTRPRDINCRQFHADIYSIYLMTQLVHFMSDHHVVCAQMAAAARAHAANAPRAGDSPSWSNYMAAAENIVTIVRNSAHNHVRYVNPLFTNTLWFAAASQIACKLVGPSCRAEALAASNYDLLELTIQRCTSFWGSNDILKPRLDTIEAELRSLVAKNADKAADGDEALGRKDLGAAEDNLPPGPAPINGTSFHGSGLVGAQGVSMDAVQMPFVPLFPSGHDPNSLSEQIVFDDLEHFLPYGLDELWKL</sequence>
<dbReference type="GO" id="GO:0005829">
    <property type="term" value="C:cytosol"/>
    <property type="evidence" value="ECO:0007669"/>
    <property type="project" value="TreeGrafter"/>
</dbReference>
<evidence type="ECO:0000256" key="5">
    <source>
        <dbReference type="ARBA" id="ARBA00023242"/>
    </source>
</evidence>
<feature type="chain" id="PRO_5002341192" description="Xylanolytic transcriptional activator regulatory domain-containing protein" evidence="6">
    <location>
        <begin position="19"/>
        <end position="1010"/>
    </location>
</feature>
<dbReference type="InterPro" id="IPR032466">
    <property type="entry name" value="Metal_Hydrolase"/>
</dbReference>
<keyword evidence="2" id="KW-0479">Metal-binding</keyword>
<dbReference type="CDD" id="cd12148">
    <property type="entry name" value="fungal_TF_MHR"/>
    <property type="match status" value="1"/>
</dbReference>
<evidence type="ECO:0000259" key="7">
    <source>
        <dbReference type="SMART" id="SM00906"/>
    </source>
</evidence>
<evidence type="ECO:0000313" key="8">
    <source>
        <dbReference type="EMBL" id="KJK75074.1"/>
    </source>
</evidence>
<protein>
    <recommendedName>
        <fullName evidence="7">Xylanolytic transcriptional activator regulatory domain-containing protein</fullName>
    </recommendedName>
</protein>
<proteinExistence type="predicted"/>
<dbReference type="PANTHER" id="PTHR11271:SF37">
    <property type="entry name" value="FAMILY PROTEIN, PUTATIVE (AFU_ORTHOLOGUE AFUA_4G00460)-RELATED"/>
    <property type="match status" value="1"/>
</dbReference>
<dbReference type="SMART" id="SM00906">
    <property type="entry name" value="Fungal_trans"/>
    <property type="match status" value="1"/>
</dbReference>
<dbReference type="OrthoDB" id="3862662at2759"/>
<dbReference type="InterPro" id="IPR007219">
    <property type="entry name" value="XnlR_reg_dom"/>
</dbReference>
<dbReference type="GO" id="GO:0019239">
    <property type="term" value="F:deaminase activity"/>
    <property type="evidence" value="ECO:0007669"/>
    <property type="project" value="TreeGrafter"/>
</dbReference>
<name>A0A0D9NMC3_METAN</name>
<dbReference type="Proteomes" id="UP000054544">
    <property type="component" value="Unassembled WGS sequence"/>
</dbReference>
<dbReference type="GO" id="GO:0006351">
    <property type="term" value="P:DNA-templated transcription"/>
    <property type="evidence" value="ECO:0007669"/>
    <property type="project" value="InterPro"/>
</dbReference>
<feature type="signal peptide" evidence="6">
    <location>
        <begin position="1"/>
        <end position="18"/>
    </location>
</feature>
<dbReference type="SUPFAM" id="SSF51556">
    <property type="entry name" value="Metallo-dependent hydrolases"/>
    <property type="match status" value="1"/>
</dbReference>
<dbReference type="InterPro" id="IPR011059">
    <property type="entry name" value="Metal-dep_hydrolase_composite"/>
</dbReference>
<accession>A0A0D9NMC3</accession>
<keyword evidence="6" id="KW-0732">Signal</keyword>
<evidence type="ECO:0000256" key="2">
    <source>
        <dbReference type="ARBA" id="ARBA00022723"/>
    </source>
</evidence>
<dbReference type="STRING" id="1291518.A0A0D9NMC3"/>
<comment type="cofactor">
    <cofactor evidence="1">
        <name>Zn(2+)</name>
        <dbReference type="ChEBI" id="CHEBI:29105"/>
    </cofactor>
</comment>
<dbReference type="Pfam" id="PF01979">
    <property type="entry name" value="Amidohydro_1"/>
    <property type="match status" value="1"/>
</dbReference>
<dbReference type="Gene3D" id="3.20.20.140">
    <property type="entry name" value="Metal-dependent hydrolases"/>
    <property type="match status" value="1"/>
</dbReference>
<dbReference type="PANTHER" id="PTHR11271">
    <property type="entry name" value="GUANINE DEAMINASE"/>
    <property type="match status" value="1"/>
</dbReference>
<dbReference type="Pfam" id="PF04082">
    <property type="entry name" value="Fungal_trans"/>
    <property type="match status" value="1"/>
</dbReference>
<evidence type="ECO:0000256" key="4">
    <source>
        <dbReference type="ARBA" id="ARBA00022833"/>
    </source>
</evidence>
<dbReference type="SUPFAM" id="SSF51338">
    <property type="entry name" value="Composite domain of metallo-dependent hydrolases"/>
    <property type="match status" value="1"/>
</dbReference>
<feature type="domain" description="Xylanolytic transcriptional activator regulatory" evidence="7">
    <location>
        <begin position="582"/>
        <end position="666"/>
    </location>
</feature>
<dbReference type="GO" id="GO:0008270">
    <property type="term" value="F:zinc ion binding"/>
    <property type="evidence" value="ECO:0007669"/>
    <property type="project" value="InterPro"/>
</dbReference>
<evidence type="ECO:0000256" key="3">
    <source>
        <dbReference type="ARBA" id="ARBA00022801"/>
    </source>
</evidence>
<keyword evidence="3" id="KW-0378">Hydrolase</keyword>
<organism evidence="8 9">
    <name type="scientific">Metarhizium anisopliae BRIP 53293</name>
    <dbReference type="NCBI Taxonomy" id="1291518"/>
    <lineage>
        <taxon>Eukaryota</taxon>
        <taxon>Fungi</taxon>
        <taxon>Dikarya</taxon>
        <taxon>Ascomycota</taxon>
        <taxon>Pezizomycotina</taxon>
        <taxon>Sordariomycetes</taxon>
        <taxon>Hypocreomycetidae</taxon>
        <taxon>Hypocreales</taxon>
        <taxon>Clavicipitaceae</taxon>
        <taxon>Metarhizium</taxon>
    </lineage>
</organism>
<keyword evidence="9" id="KW-1185">Reference proteome</keyword>
<dbReference type="InterPro" id="IPR051607">
    <property type="entry name" value="Metallo-dep_hydrolases"/>
</dbReference>
<dbReference type="Gene3D" id="2.30.40.10">
    <property type="entry name" value="Urease, subunit C, domain 1"/>
    <property type="match status" value="1"/>
</dbReference>
<dbReference type="GO" id="GO:0003677">
    <property type="term" value="F:DNA binding"/>
    <property type="evidence" value="ECO:0007669"/>
    <property type="project" value="InterPro"/>
</dbReference>
<keyword evidence="4" id="KW-0862">Zinc</keyword>
<evidence type="ECO:0000256" key="6">
    <source>
        <dbReference type="SAM" id="SignalP"/>
    </source>
</evidence>
<dbReference type="AlphaFoldDB" id="A0A0D9NMC3"/>
<gene>
    <name evidence="8" type="ORF">H634G_09709</name>
</gene>
<dbReference type="InterPro" id="IPR006680">
    <property type="entry name" value="Amidohydro-rel"/>
</dbReference>
<reference evidence="9" key="1">
    <citation type="journal article" date="2014" name="BMC Genomics">
        <title>The genome sequence of the biocontrol fungus Metarhizium anisopliae and comparative genomics of Metarhizium species.</title>
        <authorList>
            <person name="Pattemore J.A."/>
            <person name="Hane J.K."/>
            <person name="Williams A.H."/>
            <person name="Wilson B.A."/>
            <person name="Stodart B.J."/>
            <person name="Ash G.J."/>
        </authorList>
    </citation>
    <scope>NUCLEOTIDE SEQUENCE [LARGE SCALE GENOMIC DNA]</scope>
    <source>
        <strain evidence="9">BRIP 53293</strain>
    </source>
</reference>
<evidence type="ECO:0000256" key="1">
    <source>
        <dbReference type="ARBA" id="ARBA00001947"/>
    </source>
</evidence>
<evidence type="ECO:0000313" key="9">
    <source>
        <dbReference type="Proteomes" id="UP000054544"/>
    </source>
</evidence>
<dbReference type="EMBL" id="KE384752">
    <property type="protein sequence ID" value="KJK75074.1"/>
    <property type="molecule type" value="Genomic_DNA"/>
</dbReference>